<dbReference type="SMART" id="SM00388">
    <property type="entry name" value="HisKA"/>
    <property type="match status" value="1"/>
</dbReference>
<dbReference type="PRINTS" id="PR00344">
    <property type="entry name" value="BCTRLSENSOR"/>
</dbReference>
<dbReference type="Pfam" id="PF00512">
    <property type="entry name" value="HisKA"/>
    <property type="match status" value="1"/>
</dbReference>
<dbReference type="FunFam" id="3.30.565.10:FF:000006">
    <property type="entry name" value="Sensor histidine kinase WalK"/>
    <property type="match status" value="1"/>
</dbReference>
<keyword evidence="7 14" id="KW-0812">Transmembrane</keyword>
<dbReference type="SUPFAM" id="SSF158472">
    <property type="entry name" value="HAMP domain-like"/>
    <property type="match status" value="1"/>
</dbReference>
<dbReference type="EMBL" id="FRCP01000019">
    <property type="protein sequence ID" value="SHM85704.1"/>
    <property type="molecule type" value="Genomic_DNA"/>
</dbReference>
<dbReference type="EC" id="2.7.13.3" evidence="3"/>
<dbReference type="Gene3D" id="1.10.287.130">
    <property type="match status" value="1"/>
</dbReference>
<keyword evidence="4" id="KW-1003">Cell membrane</keyword>
<dbReference type="InterPro" id="IPR003594">
    <property type="entry name" value="HATPase_dom"/>
</dbReference>
<evidence type="ECO:0000256" key="5">
    <source>
        <dbReference type="ARBA" id="ARBA00022553"/>
    </source>
</evidence>
<dbReference type="SMART" id="SM00387">
    <property type="entry name" value="HATPase_c"/>
    <property type="match status" value="1"/>
</dbReference>
<reference evidence="17 18" key="1">
    <citation type="submission" date="2016-11" db="EMBL/GenBank/DDBJ databases">
        <authorList>
            <person name="Jaros S."/>
            <person name="Januszkiewicz K."/>
            <person name="Wedrychowicz H."/>
        </authorList>
    </citation>
    <scope>NUCLEOTIDE SEQUENCE [LARGE SCALE GENOMIC DNA]</scope>
    <source>
        <strain evidence="17 18">DSM 15930</strain>
    </source>
</reference>
<sequence>MKSLKNRMIILYSITTMVIVVLLAIVFNESINTIFREYAENLHKKLVNRTVERIENQYDIETGTFDEEKMERIGLTSLKKGLLLRIESVNDNFRFDIRTKNEQECINILQTVEEHMHMVYPNFRGEYTENKYVLKNEQDGVIGWVYVGYYGPYSLTVNEAMLVSKLNNAIFWSGVIFLLMSIIIAVIMANRISNPITSVIEIAKRIATGEYGVQAQAKSSVKELEDLVYSINEMSYALKKEELQKRQMCTDIAHELRTPLCNIQGQVEAMIDGLWEPSKVRLENCHTEILRLTKLVNQLQELYILENTCETLYMCKFSFYDMCCKLRNEFEKRISDKNITIRLQVPEDATVYGDVQRIKQCMINLIANAITYSSEGNEIGITYRKEGMKEVVIQIIDYGQGIPKEEIGFIFERFYRVDKSRSSKTGGMGIGLSITKAIIERHDGTITVYSKVGEGTTFEIHLPL</sequence>
<dbReference type="OrthoDB" id="9786919at2"/>
<feature type="transmembrane region" description="Helical" evidence="14">
    <location>
        <begin position="169"/>
        <end position="189"/>
    </location>
</feature>
<dbReference type="CDD" id="cd00075">
    <property type="entry name" value="HATPase"/>
    <property type="match status" value="1"/>
</dbReference>
<comment type="subcellular location">
    <subcellularLocation>
        <location evidence="2">Cell membrane</location>
        <topology evidence="2">Multi-pass membrane protein</topology>
    </subcellularLocation>
</comment>
<evidence type="ECO:0000256" key="4">
    <source>
        <dbReference type="ARBA" id="ARBA00022475"/>
    </source>
</evidence>
<keyword evidence="9 17" id="KW-0418">Kinase</keyword>
<keyword evidence="18" id="KW-1185">Reference proteome</keyword>
<organism evidence="17 18">
    <name type="scientific">Anaerosporobacter mobilis DSM 15930</name>
    <dbReference type="NCBI Taxonomy" id="1120996"/>
    <lineage>
        <taxon>Bacteria</taxon>
        <taxon>Bacillati</taxon>
        <taxon>Bacillota</taxon>
        <taxon>Clostridia</taxon>
        <taxon>Lachnospirales</taxon>
        <taxon>Lachnospiraceae</taxon>
        <taxon>Anaerosporobacter</taxon>
    </lineage>
</organism>
<evidence type="ECO:0000256" key="1">
    <source>
        <dbReference type="ARBA" id="ARBA00000085"/>
    </source>
</evidence>
<evidence type="ECO:0000313" key="18">
    <source>
        <dbReference type="Proteomes" id="UP000184038"/>
    </source>
</evidence>
<dbReference type="SUPFAM" id="SSF55874">
    <property type="entry name" value="ATPase domain of HSP90 chaperone/DNA topoisomerase II/histidine kinase"/>
    <property type="match status" value="1"/>
</dbReference>
<evidence type="ECO:0000256" key="11">
    <source>
        <dbReference type="ARBA" id="ARBA00022989"/>
    </source>
</evidence>
<dbReference type="InterPro" id="IPR036890">
    <property type="entry name" value="HATPase_C_sf"/>
</dbReference>
<evidence type="ECO:0000256" key="2">
    <source>
        <dbReference type="ARBA" id="ARBA00004651"/>
    </source>
</evidence>
<evidence type="ECO:0000256" key="12">
    <source>
        <dbReference type="ARBA" id="ARBA00023012"/>
    </source>
</evidence>
<dbReference type="Gene3D" id="6.10.340.10">
    <property type="match status" value="1"/>
</dbReference>
<dbReference type="PROSITE" id="PS50885">
    <property type="entry name" value="HAMP"/>
    <property type="match status" value="1"/>
</dbReference>
<dbReference type="RefSeq" id="WP_084139357.1">
    <property type="nucleotide sequence ID" value="NZ_FRCP01000019.1"/>
</dbReference>
<evidence type="ECO:0000256" key="9">
    <source>
        <dbReference type="ARBA" id="ARBA00022777"/>
    </source>
</evidence>
<keyword evidence="13 14" id="KW-0472">Membrane</keyword>
<dbReference type="GO" id="GO:0005886">
    <property type="term" value="C:plasma membrane"/>
    <property type="evidence" value="ECO:0007669"/>
    <property type="project" value="UniProtKB-SubCell"/>
</dbReference>
<dbReference type="InterPro" id="IPR005467">
    <property type="entry name" value="His_kinase_dom"/>
</dbReference>
<gene>
    <name evidence="17" type="ORF">SAMN02746066_03620</name>
</gene>
<dbReference type="InterPro" id="IPR003660">
    <property type="entry name" value="HAMP_dom"/>
</dbReference>
<keyword evidence="11 14" id="KW-1133">Transmembrane helix</keyword>
<dbReference type="PANTHER" id="PTHR45528:SF1">
    <property type="entry name" value="SENSOR HISTIDINE KINASE CPXA"/>
    <property type="match status" value="1"/>
</dbReference>
<evidence type="ECO:0000256" key="14">
    <source>
        <dbReference type="SAM" id="Phobius"/>
    </source>
</evidence>
<comment type="catalytic activity">
    <reaction evidence="1">
        <text>ATP + protein L-histidine = ADP + protein N-phospho-L-histidine.</text>
        <dbReference type="EC" id="2.7.13.3"/>
    </reaction>
</comment>
<dbReference type="Gene3D" id="3.30.565.10">
    <property type="entry name" value="Histidine kinase-like ATPase, C-terminal domain"/>
    <property type="match status" value="1"/>
</dbReference>
<accession>A0A1M7M4S8</accession>
<dbReference type="InterPro" id="IPR004358">
    <property type="entry name" value="Sig_transdc_His_kin-like_C"/>
</dbReference>
<name>A0A1M7M4S8_9FIRM</name>
<keyword evidence="12" id="KW-0902">Two-component regulatory system</keyword>
<dbReference type="STRING" id="1120996.SAMN02746066_03620"/>
<keyword evidence="10" id="KW-0067">ATP-binding</keyword>
<keyword evidence="8" id="KW-0547">Nucleotide-binding</keyword>
<proteinExistence type="predicted"/>
<dbReference type="GO" id="GO:0000155">
    <property type="term" value="F:phosphorelay sensor kinase activity"/>
    <property type="evidence" value="ECO:0007669"/>
    <property type="project" value="InterPro"/>
</dbReference>
<feature type="domain" description="Histidine kinase" evidence="15">
    <location>
        <begin position="251"/>
        <end position="464"/>
    </location>
</feature>
<feature type="domain" description="HAMP" evidence="16">
    <location>
        <begin position="190"/>
        <end position="243"/>
    </location>
</feature>
<dbReference type="Pfam" id="PF02518">
    <property type="entry name" value="HATPase_c"/>
    <property type="match status" value="1"/>
</dbReference>
<dbReference type="GO" id="GO:0005524">
    <property type="term" value="F:ATP binding"/>
    <property type="evidence" value="ECO:0007669"/>
    <property type="project" value="UniProtKB-KW"/>
</dbReference>
<evidence type="ECO:0000256" key="3">
    <source>
        <dbReference type="ARBA" id="ARBA00012438"/>
    </source>
</evidence>
<dbReference type="SUPFAM" id="SSF47384">
    <property type="entry name" value="Homodimeric domain of signal transducing histidine kinase"/>
    <property type="match status" value="1"/>
</dbReference>
<evidence type="ECO:0000256" key="6">
    <source>
        <dbReference type="ARBA" id="ARBA00022679"/>
    </source>
</evidence>
<keyword evidence="6" id="KW-0808">Transferase</keyword>
<dbReference type="PANTHER" id="PTHR45528">
    <property type="entry name" value="SENSOR HISTIDINE KINASE CPXA"/>
    <property type="match status" value="1"/>
</dbReference>
<evidence type="ECO:0000259" key="15">
    <source>
        <dbReference type="PROSITE" id="PS50109"/>
    </source>
</evidence>
<dbReference type="InterPro" id="IPR036097">
    <property type="entry name" value="HisK_dim/P_sf"/>
</dbReference>
<evidence type="ECO:0000256" key="10">
    <source>
        <dbReference type="ARBA" id="ARBA00022840"/>
    </source>
</evidence>
<evidence type="ECO:0000259" key="16">
    <source>
        <dbReference type="PROSITE" id="PS50885"/>
    </source>
</evidence>
<evidence type="ECO:0000313" key="17">
    <source>
        <dbReference type="EMBL" id="SHM85704.1"/>
    </source>
</evidence>
<dbReference type="CDD" id="cd00082">
    <property type="entry name" value="HisKA"/>
    <property type="match status" value="1"/>
</dbReference>
<dbReference type="InterPro" id="IPR003661">
    <property type="entry name" value="HisK_dim/P_dom"/>
</dbReference>
<evidence type="ECO:0000256" key="7">
    <source>
        <dbReference type="ARBA" id="ARBA00022692"/>
    </source>
</evidence>
<dbReference type="PROSITE" id="PS50109">
    <property type="entry name" value="HIS_KIN"/>
    <property type="match status" value="1"/>
</dbReference>
<dbReference type="Proteomes" id="UP000184038">
    <property type="component" value="Unassembled WGS sequence"/>
</dbReference>
<dbReference type="AlphaFoldDB" id="A0A1M7M4S8"/>
<feature type="transmembrane region" description="Helical" evidence="14">
    <location>
        <begin position="9"/>
        <end position="27"/>
    </location>
</feature>
<evidence type="ECO:0000256" key="13">
    <source>
        <dbReference type="ARBA" id="ARBA00023136"/>
    </source>
</evidence>
<keyword evidence="5" id="KW-0597">Phosphoprotein</keyword>
<protein>
    <recommendedName>
        <fullName evidence="3">histidine kinase</fullName>
        <ecNumber evidence="3">2.7.13.3</ecNumber>
    </recommendedName>
</protein>
<dbReference type="InterPro" id="IPR050398">
    <property type="entry name" value="HssS/ArlS-like"/>
</dbReference>
<evidence type="ECO:0000256" key="8">
    <source>
        <dbReference type="ARBA" id="ARBA00022741"/>
    </source>
</evidence>